<dbReference type="Gene3D" id="1.10.1200.270">
    <property type="entry name" value="Methyltransferase, alpha-helical capping domain"/>
    <property type="match status" value="1"/>
</dbReference>
<dbReference type="EMBL" id="JXTC01000026">
    <property type="protein sequence ID" value="PON98207.1"/>
    <property type="molecule type" value="Genomic_DNA"/>
</dbReference>
<dbReference type="InterPro" id="IPR005299">
    <property type="entry name" value="MeTrfase_7"/>
</dbReference>
<evidence type="ECO:0000256" key="1">
    <source>
        <dbReference type="ARBA" id="ARBA00022603"/>
    </source>
</evidence>
<evidence type="ECO:0000256" key="2">
    <source>
        <dbReference type="ARBA" id="ARBA00022679"/>
    </source>
</evidence>
<dbReference type="GO" id="GO:0032259">
    <property type="term" value="P:methylation"/>
    <property type="evidence" value="ECO:0007669"/>
    <property type="project" value="UniProtKB-KW"/>
</dbReference>
<keyword evidence="2 5" id="KW-0808">Transferase</keyword>
<keyword evidence="1 5" id="KW-0489">Methyltransferase</keyword>
<keyword evidence="6" id="KW-1185">Reference proteome</keyword>
<sequence length="173" mass="19714">MFLRCRSEEIIPGGGMTTTIIGSIKSDEPKNIWEIMGKALNDMVLENIIEGESLDSFNMPLYFPTASEVKKVIQEQGSFSLQKLDIFEIPWDAGFNEPITSKNNNGIIVKQKRGKYVSDYMRAVAEPILVKQFGETIMDKLFARFTDRVIESMAKEKWQYVNLVISLTKKLHA</sequence>
<gene>
    <name evidence="5" type="ORF">TorRG33x02_060370</name>
</gene>
<dbReference type="GO" id="GO:0046872">
    <property type="term" value="F:metal ion binding"/>
    <property type="evidence" value="ECO:0007669"/>
    <property type="project" value="UniProtKB-KW"/>
</dbReference>
<name>A0A2P5FKA0_TREOI</name>
<evidence type="ECO:0000313" key="5">
    <source>
        <dbReference type="EMBL" id="PON98207.1"/>
    </source>
</evidence>
<protein>
    <submittedName>
        <fullName evidence="5">SAM dependent carboxyl methyltransferase</fullName>
    </submittedName>
</protein>
<evidence type="ECO:0000256" key="3">
    <source>
        <dbReference type="ARBA" id="ARBA00022723"/>
    </source>
</evidence>
<dbReference type="Gene3D" id="3.40.50.150">
    <property type="entry name" value="Vaccinia Virus protein VP39"/>
    <property type="match status" value="1"/>
</dbReference>
<dbReference type="OrthoDB" id="1523883at2759"/>
<dbReference type="InterPro" id="IPR042086">
    <property type="entry name" value="MeTrfase_capping"/>
</dbReference>
<dbReference type="InterPro" id="IPR029063">
    <property type="entry name" value="SAM-dependent_MTases_sf"/>
</dbReference>
<proteinExistence type="predicted"/>
<dbReference type="SUPFAM" id="SSF53335">
    <property type="entry name" value="S-adenosyl-L-methionine-dependent methyltransferases"/>
    <property type="match status" value="1"/>
</dbReference>
<dbReference type="GO" id="GO:0008168">
    <property type="term" value="F:methyltransferase activity"/>
    <property type="evidence" value="ECO:0007669"/>
    <property type="project" value="UniProtKB-KW"/>
</dbReference>
<evidence type="ECO:0000256" key="4">
    <source>
        <dbReference type="ARBA" id="ARBA00022842"/>
    </source>
</evidence>
<reference evidence="6" key="1">
    <citation type="submission" date="2016-06" db="EMBL/GenBank/DDBJ databases">
        <title>Parallel loss of symbiosis genes in relatives of nitrogen-fixing non-legume Parasponia.</title>
        <authorList>
            <person name="Van Velzen R."/>
            <person name="Holmer R."/>
            <person name="Bu F."/>
            <person name="Rutten L."/>
            <person name="Van Zeijl A."/>
            <person name="Liu W."/>
            <person name="Santuari L."/>
            <person name="Cao Q."/>
            <person name="Sharma T."/>
            <person name="Shen D."/>
            <person name="Roswanjaya Y."/>
            <person name="Wardhani T."/>
            <person name="Kalhor M.S."/>
            <person name="Jansen J."/>
            <person name="Van den Hoogen J."/>
            <person name="Gungor B."/>
            <person name="Hartog M."/>
            <person name="Hontelez J."/>
            <person name="Verver J."/>
            <person name="Yang W.-C."/>
            <person name="Schijlen E."/>
            <person name="Repin R."/>
            <person name="Schilthuizen M."/>
            <person name="Schranz E."/>
            <person name="Heidstra R."/>
            <person name="Miyata K."/>
            <person name="Fedorova E."/>
            <person name="Kohlen W."/>
            <person name="Bisseling T."/>
            <person name="Smit S."/>
            <person name="Geurts R."/>
        </authorList>
    </citation>
    <scope>NUCLEOTIDE SEQUENCE [LARGE SCALE GENOMIC DNA]</scope>
    <source>
        <strain evidence="6">cv. RG33-2</strain>
    </source>
</reference>
<dbReference type="PANTHER" id="PTHR31009">
    <property type="entry name" value="S-ADENOSYL-L-METHIONINE:CARBOXYL METHYLTRANSFERASE FAMILY PROTEIN"/>
    <property type="match status" value="1"/>
</dbReference>
<dbReference type="Pfam" id="PF03492">
    <property type="entry name" value="Methyltransf_7"/>
    <property type="match status" value="1"/>
</dbReference>
<organism evidence="5 6">
    <name type="scientific">Trema orientale</name>
    <name type="common">Charcoal tree</name>
    <name type="synonym">Celtis orientalis</name>
    <dbReference type="NCBI Taxonomy" id="63057"/>
    <lineage>
        <taxon>Eukaryota</taxon>
        <taxon>Viridiplantae</taxon>
        <taxon>Streptophyta</taxon>
        <taxon>Embryophyta</taxon>
        <taxon>Tracheophyta</taxon>
        <taxon>Spermatophyta</taxon>
        <taxon>Magnoliopsida</taxon>
        <taxon>eudicotyledons</taxon>
        <taxon>Gunneridae</taxon>
        <taxon>Pentapetalae</taxon>
        <taxon>rosids</taxon>
        <taxon>fabids</taxon>
        <taxon>Rosales</taxon>
        <taxon>Cannabaceae</taxon>
        <taxon>Trema</taxon>
    </lineage>
</organism>
<dbReference type="AlphaFoldDB" id="A0A2P5FKA0"/>
<keyword evidence="4" id="KW-0460">Magnesium</keyword>
<dbReference type="STRING" id="63057.A0A2P5FKA0"/>
<evidence type="ECO:0000313" key="6">
    <source>
        <dbReference type="Proteomes" id="UP000237000"/>
    </source>
</evidence>
<dbReference type="InParanoid" id="A0A2P5FKA0"/>
<accession>A0A2P5FKA0</accession>
<comment type="caution">
    <text evidence="5">The sequence shown here is derived from an EMBL/GenBank/DDBJ whole genome shotgun (WGS) entry which is preliminary data.</text>
</comment>
<dbReference type="Proteomes" id="UP000237000">
    <property type="component" value="Unassembled WGS sequence"/>
</dbReference>
<keyword evidence="3" id="KW-0479">Metal-binding</keyword>